<feature type="transmembrane region" description="Helical" evidence="8">
    <location>
        <begin position="45"/>
        <end position="67"/>
    </location>
</feature>
<feature type="transmembrane region" description="Helical" evidence="8">
    <location>
        <begin position="196"/>
        <end position="218"/>
    </location>
</feature>
<dbReference type="InterPro" id="IPR024041">
    <property type="entry name" value="NH4_transpt_AmtB-like_dom"/>
</dbReference>
<keyword evidence="7 8" id="KW-0924">Ammonia transport</keyword>
<sequence>MMRHCNLLIEKIDVKKRFSVAAGIMVSCVPSLSQAAEGVADKADNAFMMICTVLVLFMTIPGIALFYGGLLRSKNVLSLMAQVMVSFALVGVLWVIYGYSLAFEPGNGFFGGFSQMMLKNLAFTDLSGNFYQLIHVAFQGSFACITVALIVGALGERIRFSALLIFSVLWLTFSYLPMAHMVWGGGVLSQDGALDFAGGTVVHVNAAVAGLVGAYLLGKRTGFGKEAFKPHNLPMVFTGTAVLYIGWFGFNAGSANAANEIAALAFLNTIVATAAAILSWVFAEWFFRNKPSLLGACSGCIAGLVGITPAAGMVGVGGALVIGLIAGFTGLWGVVALKRWLRVDDVCDVFGIHGVCGIVGCLLTGVFTAKSLGGTGHAEGITMLEQVGIQAFSILVCVVWSVIVAFVAFKMAELLVGLRVTVEVEREGLDINSHGESAYN</sequence>
<feature type="transmembrane region" description="Helical" evidence="8">
    <location>
        <begin position="293"/>
        <end position="312"/>
    </location>
</feature>
<keyword evidence="11" id="KW-1185">Reference proteome</keyword>
<evidence type="ECO:0000256" key="8">
    <source>
        <dbReference type="RuleBase" id="RU362002"/>
    </source>
</evidence>
<dbReference type="PATRIC" id="fig|1393736.3.peg.46"/>
<feature type="transmembrane region" description="Helical" evidence="8">
    <location>
        <begin position="349"/>
        <end position="369"/>
    </location>
</feature>
<name>A0A022PMF0_9GAMM</name>
<evidence type="ECO:0000259" key="9">
    <source>
        <dbReference type="Pfam" id="PF00909"/>
    </source>
</evidence>
<keyword evidence="4 8" id="KW-0812">Transmembrane</keyword>
<dbReference type="InterPro" id="IPR001905">
    <property type="entry name" value="Ammonium_transpt"/>
</dbReference>
<dbReference type="Proteomes" id="UP000023464">
    <property type="component" value="Unassembled WGS sequence"/>
</dbReference>
<keyword evidence="3 8" id="KW-0813">Transport</keyword>
<proteinExistence type="inferred from homology"/>
<evidence type="ECO:0000256" key="5">
    <source>
        <dbReference type="ARBA" id="ARBA00022989"/>
    </source>
</evidence>
<comment type="similarity">
    <text evidence="2 8">Belongs to the ammonia transporter channel (TC 1.A.11.2) family.</text>
</comment>
<comment type="subcellular location">
    <subcellularLocation>
        <location evidence="8">Cell membrane</location>
        <topology evidence="8">Multi-pass membrane protein</topology>
    </subcellularLocation>
    <subcellularLocation>
        <location evidence="1">Membrane</location>
        <topology evidence="1">Multi-pass membrane protein</topology>
    </subcellularLocation>
</comment>
<dbReference type="PANTHER" id="PTHR43029:SF10">
    <property type="entry name" value="AMMONIUM TRANSPORTER MEP2"/>
    <property type="match status" value="1"/>
</dbReference>
<dbReference type="NCBIfam" id="TIGR00836">
    <property type="entry name" value="amt"/>
    <property type="match status" value="1"/>
</dbReference>
<dbReference type="NCBIfam" id="NF007947">
    <property type="entry name" value="PRK10666.1"/>
    <property type="match status" value="1"/>
</dbReference>
<keyword evidence="5 8" id="KW-1133">Transmembrane helix</keyword>
<dbReference type="InterPro" id="IPR029020">
    <property type="entry name" value="Ammonium/urea_transptr"/>
</dbReference>
<feature type="transmembrane region" description="Helical" evidence="8">
    <location>
        <begin position="79"/>
        <end position="99"/>
    </location>
</feature>
<dbReference type="GO" id="GO:0008519">
    <property type="term" value="F:ammonium channel activity"/>
    <property type="evidence" value="ECO:0007669"/>
    <property type="project" value="InterPro"/>
</dbReference>
<evidence type="ECO:0000256" key="7">
    <source>
        <dbReference type="ARBA" id="ARBA00023177"/>
    </source>
</evidence>
<protein>
    <recommendedName>
        <fullName evidence="8">Ammonium transporter</fullName>
    </recommendedName>
</protein>
<gene>
    <name evidence="10" type="ORF">BA1DRAFT_00046</name>
</gene>
<dbReference type="PANTHER" id="PTHR43029">
    <property type="entry name" value="AMMONIUM TRANSPORTER MEP2"/>
    <property type="match status" value="1"/>
</dbReference>
<evidence type="ECO:0000313" key="11">
    <source>
        <dbReference type="Proteomes" id="UP000023464"/>
    </source>
</evidence>
<evidence type="ECO:0000313" key="10">
    <source>
        <dbReference type="EMBL" id="EYU17267.1"/>
    </source>
</evidence>
<feature type="transmembrane region" description="Helical" evidence="8">
    <location>
        <begin position="158"/>
        <end position="176"/>
    </location>
</feature>
<feature type="domain" description="Ammonium transporter AmtB-like" evidence="9">
    <location>
        <begin position="46"/>
        <end position="439"/>
    </location>
</feature>
<dbReference type="InterPro" id="IPR002229">
    <property type="entry name" value="RhesusRHD"/>
</dbReference>
<dbReference type="Pfam" id="PF00909">
    <property type="entry name" value="Ammonium_transp"/>
    <property type="match status" value="1"/>
</dbReference>
<keyword evidence="6 8" id="KW-0472">Membrane</keyword>
<reference evidence="10 11" key="1">
    <citation type="submission" date="2014-03" db="EMBL/GenBank/DDBJ databases">
        <title>Draft Genome of Photorhabdus luminescens BA1, an Egyptian Isolate.</title>
        <authorList>
            <person name="Ghazal S."/>
            <person name="Hurst S.G.IV."/>
            <person name="Morris K."/>
            <person name="Thomas K."/>
            <person name="Tisa L.S."/>
        </authorList>
    </citation>
    <scope>NUCLEOTIDE SEQUENCE [LARGE SCALE GENOMIC DNA]</scope>
    <source>
        <strain evidence="10 11">BA1</strain>
    </source>
</reference>
<feature type="transmembrane region" description="Helical" evidence="8">
    <location>
        <begin position="230"/>
        <end position="249"/>
    </location>
</feature>
<dbReference type="SUPFAM" id="SSF111352">
    <property type="entry name" value="Ammonium transporter"/>
    <property type="match status" value="1"/>
</dbReference>
<feature type="transmembrane region" description="Helical" evidence="8">
    <location>
        <begin position="389"/>
        <end position="409"/>
    </location>
</feature>
<evidence type="ECO:0000256" key="1">
    <source>
        <dbReference type="ARBA" id="ARBA00004141"/>
    </source>
</evidence>
<evidence type="ECO:0000256" key="6">
    <source>
        <dbReference type="ARBA" id="ARBA00023136"/>
    </source>
</evidence>
<dbReference type="GO" id="GO:0005886">
    <property type="term" value="C:plasma membrane"/>
    <property type="evidence" value="ECO:0007669"/>
    <property type="project" value="UniProtKB-SubCell"/>
</dbReference>
<dbReference type="PRINTS" id="PR00342">
    <property type="entry name" value="RHESUSRHD"/>
</dbReference>
<accession>A0A022PMF0</accession>
<dbReference type="AlphaFoldDB" id="A0A022PMF0"/>
<feature type="transmembrane region" description="Helical" evidence="8">
    <location>
        <begin position="318"/>
        <end position="337"/>
    </location>
</feature>
<dbReference type="EMBL" id="JFGV01000001">
    <property type="protein sequence ID" value="EYU17267.1"/>
    <property type="molecule type" value="Genomic_DNA"/>
</dbReference>
<feature type="transmembrane region" description="Helical" evidence="8">
    <location>
        <begin position="261"/>
        <end position="281"/>
    </location>
</feature>
<dbReference type="PROSITE" id="PS01219">
    <property type="entry name" value="AMMONIUM_TRANSP"/>
    <property type="match status" value="1"/>
</dbReference>
<comment type="caution">
    <text evidence="10">The sequence shown here is derived from an EMBL/GenBank/DDBJ whole genome shotgun (WGS) entry which is preliminary data.</text>
</comment>
<feature type="transmembrane region" description="Helical" evidence="8">
    <location>
        <begin position="130"/>
        <end position="151"/>
    </location>
</feature>
<evidence type="ECO:0000256" key="2">
    <source>
        <dbReference type="ARBA" id="ARBA00005887"/>
    </source>
</evidence>
<evidence type="ECO:0000256" key="4">
    <source>
        <dbReference type="ARBA" id="ARBA00022692"/>
    </source>
</evidence>
<dbReference type="PROSITE" id="PS51257">
    <property type="entry name" value="PROKAR_LIPOPROTEIN"/>
    <property type="match status" value="1"/>
</dbReference>
<evidence type="ECO:0000256" key="3">
    <source>
        <dbReference type="ARBA" id="ARBA00022448"/>
    </source>
</evidence>
<dbReference type="Gene3D" id="1.10.3430.10">
    <property type="entry name" value="Ammonium transporter AmtB like domains"/>
    <property type="match status" value="1"/>
</dbReference>
<organism evidence="10 11">
    <name type="scientific">Photorhabdus aegyptia</name>
    <dbReference type="NCBI Taxonomy" id="2805098"/>
    <lineage>
        <taxon>Bacteria</taxon>
        <taxon>Pseudomonadati</taxon>
        <taxon>Pseudomonadota</taxon>
        <taxon>Gammaproteobacteria</taxon>
        <taxon>Enterobacterales</taxon>
        <taxon>Morganellaceae</taxon>
        <taxon>Photorhabdus</taxon>
    </lineage>
</organism>
<dbReference type="InterPro" id="IPR018047">
    <property type="entry name" value="Ammonium_transpt_CS"/>
</dbReference>